<evidence type="ECO:0000256" key="1">
    <source>
        <dbReference type="SAM" id="MobiDB-lite"/>
    </source>
</evidence>
<proteinExistence type="predicted"/>
<feature type="compositionally biased region" description="Acidic residues" evidence="1">
    <location>
        <begin position="545"/>
        <end position="560"/>
    </location>
</feature>
<feature type="compositionally biased region" description="Acidic residues" evidence="1">
    <location>
        <begin position="567"/>
        <end position="594"/>
    </location>
</feature>
<dbReference type="GO" id="GO:0042790">
    <property type="term" value="P:nucleolar large rRNA transcription by RNA polymerase I"/>
    <property type="evidence" value="ECO:0007669"/>
    <property type="project" value="InterPro"/>
</dbReference>
<dbReference type="EMBL" id="WIQW01000012">
    <property type="protein sequence ID" value="KAF3106375.1"/>
    <property type="molecule type" value="Genomic_DNA"/>
</dbReference>
<feature type="compositionally biased region" description="Low complexity" evidence="1">
    <location>
        <begin position="780"/>
        <end position="794"/>
    </location>
</feature>
<dbReference type="AlphaFoldDB" id="A0A7C8NBP9"/>
<dbReference type="PANTHER" id="PTHR28079:SF1">
    <property type="entry name" value="RNA POLYMERASE I-SPECIFIC TRANSCRIPTION INITIATION FACTOR RRN5"/>
    <property type="match status" value="1"/>
</dbReference>
<dbReference type="GO" id="GO:0000500">
    <property type="term" value="C:RNA polymerase I upstream activating factor complex"/>
    <property type="evidence" value="ECO:0007669"/>
    <property type="project" value="InterPro"/>
</dbReference>
<evidence type="ECO:0000313" key="2">
    <source>
        <dbReference type="EMBL" id="KAF3106375.1"/>
    </source>
</evidence>
<feature type="region of interest" description="Disordered" evidence="1">
    <location>
        <begin position="537"/>
        <end position="604"/>
    </location>
</feature>
<gene>
    <name evidence="2" type="ORF">TWF102_001341</name>
</gene>
<name>A0A7C8NBP9_ORBOL</name>
<dbReference type="InterPro" id="IPR039601">
    <property type="entry name" value="Rrn5"/>
</dbReference>
<reference evidence="2 3" key="1">
    <citation type="submission" date="2019-06" db="EMBL/GenBank/DDBJ databases">
        <authorList>
            <person name="Palmer J.M."/>
        </authorList>
    </citation>
    <scope>NUCLEOTIDE SEQUENCE [LARGE SCALE GENOMIC DNA]</scope>
    <source>
        <strain evidence="2 3">TWF102</strain>
    </source>
</reference>
<evidence type="ECO:0000313" key="3">
    <source>
        <dbReference type="Proteomes" id="UP000475325"/>
    </source>
</evidence>
<protein>
    <submittedName>
        <fullName evidence="2">Uncharacterized protein</fullName>
    </submittedName>
</protein>
<feature type="region of interest" description="Disordered" evidence="1">
    <location>
        <begin position="743"/>
        <end position="794"/>
    </location>
</feature>
<comment type="caution">
    <text evidence="2">The sequence shown here is derived from an EMBL/GenBank/DDBJ whole genome shotgun (WGS) entry which is preliminary data.</text>
</comment>
<dbReference type="GO" id="GO:0001181">
    <property type="term" value="F:RNA polymerase I general transcription initiation factor activity"/>
    <property type="evidence" value="ECO:0007669"/>
    <property type="project" value="TreeGrafter"/>
</dbReference>
<dbReference type="PANTHER" id="PTHR28079">
    <property type="entry name" value="RNA POLYMERASE I-SPECIFIC TRANSCRIPTION INITIATION FACTOR RRN5"/>
    <property type="match status" value="1"/>
</dbReference>
<sequence>MVGSSSSSRITATGGYLDGYSDRRVVDQFNDLGDDDDDDDDEQFYAGLGFPTITATDTDTGEGGAVPDGSKVVLAGKRVIEVDEVEEVEGFGIRKRVKIALQQAGIGDEDDDDEDDRVGVEEMDVDPDSGVGAVLKVPTTLGKGNPRRRFYFEEAYSSGEEEGESGGEESEEEPTALLTVRQHKEAANTIRRLKHAALKDPTIVAPEKKSRGKTLAPINEPYRELLNEAIRDARTRTVYPDEHFPASEVCGVPWSSGEKERFFRALPRVGRYNAVGLAEEVRSKSVIEVQGYLDVLKKQLERRLMANQRSRFQLLLGEDIPAAVEVGEECERALDEEAERMRGYLEKLEEKENKGRWDGGDAVSLEMALETERKEGEGGGELEAKKEGLFDLVTWLKLSERIFMASIHEEKLGISAIHKQTLEDLETLVISIARRVIQVIIFQANSRLQNAQTHHKQSREVVSKDVLAALQMLGMPINSEEYWRRLPRKLGLRVIGSDSAIEKKGKGEKPTFLEYDVVEAKLKVFEDLGFYTNSIKGGKARRLDDGEEDERWETDEEDEVNYNKDAPEEDELSNSQEDEDDEDEEQEEATEDEEPRNGDGRITASDMASYLNTPIHLESFLHAPPIKALKPRQRKDILDELHYINKDEKYLNAVDKLHSKLEEKRLWRILGGWKGRKEKIKEEIKDLERKIPEEPNLRVFRRLQKWKRDDWRQEAAGPVVPIWQQRYYRKLLDRERVIRIKKKKTQTSDEQGNGRDNVSDESNTDSEGGSEVHEEDSIDESMSSSEGEYYSESN</sequence>
<dbReference type="GO" id="GO:0000182">
    <property type="term" value="F:rDNA binding"/>
    <property type="evidence" value="ECO:0007669"/>
    <property type="project" value="TreeGrafter"/>
</dbReference>
<dbReference type="Proteomes" id="UP000475325">
    <property type="component" value="Unassembled WGS sequence"/>
</dbReference>
<organism evidence="2 3">
    <name type="scientific">Orbilia oligospora</name>
    <name type="common">Nematode-trapping fungus</name>
    <name type="synonym">Arthrobotrys oligospora</name>
    <dbReference type="NCBI Taxonomy" id="2813651"/>
    <lineage>
        <taxon>Eukaryota</taxon>
        <taxon>Fungi</taxon>
        <taxon>Dikarya</taxon>
        <taxon>Ascomycota</taxon>
        <taxon>Pezizomycotina</taxon>
        <taxon>Orbiliomycetes</taxon>
        <taxon>Orbiliales</taxon>
        <taxon>Orbiliaceae</taxon>
        <taxon>Orbilia</taxon>
    </lineage>
</organism>
<dbReference type="GO" id="GO:0006361">
    <property type="term" value="P:transcription initiation at RNA polymerase I promoter"/>
    <property type="evidence" value="ECO:0007669"/>
    <property type="project" value="TreeGrafter"/>
</dbReference>
<accession>A0A7C8NBP9</accession>